<dbReference type="Proteomes" id="UP000669239">
    <property type="component" value="Unassembled WGS sequence"/>
</dbReference>
<protein>
    <submittedName>
        <fullName evidence="4">Adenylyltransferase/cytidyltransferase family protein</fullName>
    </submittedName>
</protein>
<dbReference type="InterPro" id="IPR050385">
    <property type="entry name" value="Archaeal_FAD_synthase"/>
</dbReference>
<keyword evidence="2 4" id="KW-0548">Nucleotidyltransferase</keyword>
<evidence type="ECO:0000256" key="1">
    <source>
        <dbReference type="ARBA" id="ARBA00022679"/>
    </source>
</evidence>
<proteinExistence type="predicted"/>
<evidence type="ECO:0000313" key="5">
    <source>
        <dbReference type="EMBL" id="NSJ48629.1"/>
    </source>
</evidence>
<keyword evidence="6" id="KW-1185">Reference proteome</keyword>
<sequence>MKKYKVGYTQGVYDMFHIGHLNLINHAKEYCEYLIVGVNADKLVEEYKHKTPVINEVERAKIVYNIKAVDECVIAHTLDKEMALELYHFDAIFIGDDWRGNPRWEQTKVDLAKRGVDLIFLPHTEGLSSTALRLVESRKVKE</sequence>
<dbReference type="PANTHER" id="PTHR43793">
    <property type="entry name" value="FAD SYNTHASE"/>
    <property type="match status" value="1"/>
</dbReference>
<dbReference type="Gene3D" id="3.40.50.620">
    <property type="entry name" value="HUPs"/>
    <property type="match status" value="1"/>
</dbReference>
<evidence type="ECO:0000256" key="2">
    <source>
        <dbReference type="ARBA" id="ARBA00022695"/>
    </source>
</evidence>
<feature type="domain" description="Cytidyltransferase-like" evidence="3">
    <location>
        <begin position="9"/>
        <end position="133"/>
    </location>
</feature>
<reference evidence="5 6" key="1">
    <citation type="journal article" date="2020" name="Cell Host Microbe">
        <title>Functional and Genomic Variation between Human-Derived Isolates of Lachnospiraceae Reveals Inter- and Intra-Species Diversity.</title>
        <authorList>
            <person name="Sorbara M.T."/>
            <person name="Littmann E.R."/>
            <person name="Fontana E."/>
            <person name="Moody T.U."/>
            <person name="Kohout C.E."/>
            <person name="Gjonbalaj M."/>
            <person name="Eaton V."/>
            <person name="Seok R."/>
            <person name="Leiner I.M."/>
            <person name="Pamer E.G."/>
        </authorList>
    </citation>
    <scope>NUCLEOTIDE SEQUENCE [LARGE SCALE GENOMIC DNA]</scope>
    <source>
        <strain evidence="5 6">MSK.1.17</strain>
    </source>
</reference>
<accession>A0AAW5BR47</accession>
<dbReference type="EMBL" id="JAAITT010000009">
    <property type="protein sequence ID" value="NSJ48629.1"/>
    <property type="molecule type" value="Genomic_DNA"/>
</dbReference>
<evidence type="ECO:0000313" key="4">
    <source>
        <dbReference type="EMBL" id="MCG4744482.1"/>
    </source>
</evidence>
<organism evidence="4 7">
    <name type="scientific">Enterocloster aldenensis</name>
    <dbReference type="NCBI Taxonomy" id="358742"/>
    <lineage>
        <taxon>Bacteria</taxon>
        <taxon>Bacillati</taxon>
        <taxon>Bacillota</taxon>
        <taxon>Clostridia</taxon>
        <taxon>Lachnospirales</taxon>
        <taxon>Lachnospiraceae</taxon>
        <taxon>Enterocloster</taxon>
    </lineage>
</organism>
<keyword evidence="1" id="KW-0808">Transferase</keyword>
<evidence type="ECO:0000313" key="6">
    <source>
        <dbReference type="Proteomes" id="UP000669239"/>
    </source>
</evidence>
<dbReference type="GO" id="GO:0016779">
    <property type="term" value="F:nucleotidyltransferase activity"/>
    <property type="evidence" value="ECO:0007669"/>
    <property type="project" value="UniProtKB-KW"/>
</dbReference>
<dbReference type="EMBL" id="JAKNGE010000003">
    <property type="protein sequence ID" value="MCG4744482.1"/>
    <property type="molecule type" value="Genomic_DNA"/>
</dbReference>
<reference evidence="4" key="3">
    <citation type="submission" date="2022-01" db="EMBL/GenBank/DDBJ databases">
        <title>Collection of gut derived symbiotic bacterial strains cultured from healthy donors.</title>
        <authorList>
            <person name="Lin H."/>
            <person name="Kohout C."/>
            <person name="Waligurski E."/>
            <person name="Pamer E.G."/>
        </authorList>
    </citation>
    <scope>NUCLEOTIDE SEQUENCE</scope>
    <source>
        <strain evidence="4">DFI.6.55</strain>
    </source>
</reference>
<dbReference type="NCBIfam" id="TIGR00125">
    <property type="entry name" value="cyt_tran_rel"/>
    <property type="match status" value="1"/>
</dbReference>
<dbReference type="InterPro" id="IPR014729">
    <property type="entry name" value="Rossmann-like_a/b/a_fold"/>
</dbReference>
<dbReference type="InterPro" id="IPR004821">
    <property type="entry name" value="Cyt_trans-like"/>
</dbReference>
<dbReference type="Pfam" id="PF01467">
    <property type="entry name" value="CTP_transf_like"/>
    <property type="match status" value="1"/>
</dbReference>
<name>A0AAW5BR47_9FIRM</name>
<dbReference type="SUPFAM" id="SSF52374">
    <property type="entry name" value="Nucleotidylyl transferase"/>
    <property type="match status" value="1"/>
</dbReference>
<evidence type="ECO:0000259" key="3">
    <source>
        <dbReference type="Pfam" id="PF01467"/>
    </source>
</evidence>
<comment type="caution">
    <text evidence="4">The sequence shown here is derived from an EMBL/GenBank/DDBJ whole genome shotgun (WGS) entry which is preliminary data.</text>
</comment>
<gene>
    <name evidence="5" type="ORF">G5B36_07920</name>
    <name evidence="4" type="ORF">L0N08_03550</name>
</gene>
<dbReference type="RefSeq" id="WP_165640999.1">
    <property type="nucleotide sequence ID" value="NZ_JAAITT010000009.1"/>
</dbReference>
<dbReference type="Proteomes" id="UP001299608">
    <property type="component" value="Unassembled WGS sequence"/>
</dbReference>
<reference evidence="5" key="2">
    <citation type="submission" date="2020-02" db="EMBL/GenBank/DDBJ databases">
        <authorList>
            <person name="Littmann E."/>
            <person name="Sorbara M."/>
        </authorList>
    </citation>
    <scope>NUCLEOTIDE SEQUENCE</scope>
    <source>
        <strain evidence="5">MSK.1.17</strain>
    </source>
</reference>
<dbReference type="PANTHER" id="PTHR43793:SF1">
    <property type="entry name" value="FAD SYNTHASE"/>
    <property type="match status" value="1"/>
</dbReference>
<evidence type="ECO:0000313" key="7">
    <source>
        <dbReference type="Proteomes" id="UP001299608"/>
    </source>
</evidence>
<dbReference type="AlphaFoldDB" id="A0AAW5BR47"/>